<feature type="region of interest" description="Disordered" evidence="1">
    <location>
        <begin position="36"/>
        <end position="67"/>
    </location>
</feature>
<name>A0ABD2PD46_9CUCU</name>
<evidence type="ECO:0000313" key="4">
    <source>
        <dbReference type="Proteomes" id="UP001516400"/>
    </source>
</evidence>
<accession>A0ABD2PD46</accession>
<evidence type="ECO:0000256" key="2">
    <source>
        <dbReference type="SAM" id="Phobius"/>
    </source>
</evidence>
<reference evidence="3 4" key="1">
    <citation type="journal article" date="2021" name="BMC Biol.">
        <title>Horizontally acquired antibacterial genes associated with adaptive radiation of ladybird beetles.</title>
        <authorList>
            <person name="Li H.S."/>
            <person name="Tang X.F."/>
            <person name="Huang Y.H."/>
            <person name="Xu Z.Y."/>
            <person name="Chen M.L."/>
            <person name="Du X.Y."/>
            <person name="Qiu B.Y."/>
            <person name="Chen P.T."/>
            <person name="Zhang W."/>
            <person name="Slipinski A."/>
            <person name="Escalona H.E."/>
            <person name="Waterhouse R.M."/>
            <person name="Zwick A."/>
            <person name="Pang H."/>
        </authorList>
    </citation>
    <scope>NUCLEOTIDE SEQUENCE [LARGE SCALE GENOMIC DNA]</scope>
    <source>
        <strain evidence="3">SYSU2018</strain>
    </source>
</reference>
<evidence type="ECO:0000256" key="1">
    <source>
        <dbReference type="SAM" id="MobiDB-lite"/>
    </source>
</evidence>
<keyword evidence="2" id="KW-0472">Membrane</keyword>
<gene>
    <name evidence="3" type="ORF">HHI36_003165</name>
</gene>
<feature type="compositionally biased region" description="Polar residues" evidence="1">
    <location>
        <begin position="36"/>
        <end position="53"/>
    </location>
</feature>
<keyword evidence="2" id="KW-0812">Transmembrane</keyword>
<proteinExistence type="predicted"/>
<dbReference type="AlphaFoldDB" id="A0ABD2PD46"/>
<comment type="caution">
    <text evidence="3">The sequence shown here is derived from an EMBL/GenBank/DDBJ whole genome shotgun (WGS) entry which is preliminary data.</text>
</comment>
<feature type="transmembrane region" description="Helical" evidence="2">
    <location>
        <begin position="82"/>
        <end position="104"/>
    </location>
</feature>
<evidence type="ECO:0000313" key="3">
    <source>
        <dbReference type="EMBL" id="KAL3288730.1"/>
    </source>
</evidence>
<dbReference type="EMBL" id="JABFTP020000185">
    <property type="protein sequence ID" value="KAL3288730.1"/>
    <property type="molecule type" value="Genomic_DNA"/>
</dbReference>
<organism evidence="3 4">
    <name type="scientific">Cryptolaemus montrouzieri</name>
    <dbReference type="NCBI Taxonomy" id="559131"/>
    <lineage>
        <taxon>Eukaryota</taxon>
        <taxon>Metazoa</taxon>
        <taxon>Ecdysozoa</taxon>
        <taxon>Arthropoda</taxon>
        <taxon>Hexapoda</taxon>
        <taxon>Insecta</taxon>
        <taxon>Pterygota</taxon>
        <taxon>Neoptera</taxon>
        <taxon>Endopterygota</taxon>
        <taxon>Coleoptera</taxon>
        <taxon>Polyphaga</taxon>
        <taxon>Cucujiformia</taxon>
        <taxon>Coccinelloidea</taxon>
        <taxon>Coccinellidae</taxon>
        <taxon>Scymninae</taxon>
        <taxon>Scymnini</taxon>
        <taxon>Cryptolaemus</taxon>
    </lineage>
</organism>
<dbReference type="Proteomes" id="UP001516400">
    <property type="component" value="Unassembled WGS sequence"/>
</dbReference>
<protein>
    <submittedName>
        <fullName evidence="3">Uncharacterized protein</fullName>
    </submittedName>
</protein>
<keyword evidence="4" id="KW-1185">Reference proteome</keyword>
<keyword evidence="2" id="KW-1133">Transmembrane helix</keyword>
<sequence length="159" mass="18533">MSNNRSKFLNHNHFRLMAIFEAGILTKMTQNEYENLGKQKQASHSETENSLIPENQKENKRSLKASEGNEKLQPISIKMVQGAFYILAIGNIFSGLILTGEILFHKNQNKTRKNDNFFKIRKQISLVIKPVFTRIKNRLSTIYRRMMHEAFVATLEYIE</sequence>